<sequence length="81" mass="9172">RDMLAALSTQKATVEHADLRLSEIHRRVWSPGELKLNGVILLCIETWIFLCVIAKIHREYGQKVSVTYHLLLTNSSVKASV</sequence>
<reference evidence="1" key="1">
    <citation type="submission" date="2021-02" db="EMBL/GenBank/DDBJ databases">
        <authorList>
            <person name="Nowell W R."/>
        </authorList>
    </citation>
    <scope>NUCLEOTIDE SEQUENCE</scope>
</reference>
<dbReference type="EMBL" id="CAJNOK010037167">
    <property type="protein sequence ID" value="CAF1528526.1"/>
    <property type="molecule type" value="Genomic_DNA"/>
</dbReference>
<proteinExistence type="predicted"/>
<dbReference type="EMBL" id="CAJOBA010059372">
    <property type="protein sequence ID" value="CAF4315292.1"/>
    <property type="molecule type" value="Genomic_DNA"/>
</dbReference>
<protein>
    <submittedName>
        <fullName evidence="1">Uncharacterized protein</fullName>
    </submittedName>
</protein>
<evidence type="ECO:0000313" key="3">
    <source>
        <dbReference type="Proteomes" id="UP000677228"/>
    </source>
</evidence>
<evidence type="ECO:0000313" key="2">
    <source>
        <dbReference type="EMBL" id="CAF4315292.1"/>
    </source>
</evidence>
<dbReference type="AlphaFoldDB" id="A0A8S2FPC3"/>
<accession>A0A8S2FPC3</accession>
<evidence type="ECO:0000313" key="1">
    <source>
        <dbReference type="EMBL" id="CAF1528526.1"/>
    </source>
</evidence>
<feature type="non-terminal residue" evidence="1">
    <location>
        <position position="1"/>
    </location>
</feature>
<gene>
    <name evidence="1" type="ORF">OVA965_LOCUS38131</name>
    <name evidence="2" type="ORF">TMI583_LOCUS39287</name>
</gene>
<name>A0A8S2FPC3_9BILA</name>
<comment type="caution">
    <text evidence="1">The sequence shown here is derived from an EMBL/GenBank/DDBJ whole genome shotgun (WGS) entry which is preliminary data.</text>
</comment>
<dbReference type="Proteomes" id="UP000677228">
    <property type="component" value="Unassembled WGS sequence"/>
</dbReference>
<dbReference type="Proteomes" id="UP000682733">
    <property type="component" value="Unassembled WGS sequence"/>
</dbReference>
<organism evidence="1 3">
    <name type="scientific">Didymodactylos carnosus</name>
    <dbReference type="NCBI Taxonomy" id="1234261"/>
    <lineage>
        <taxon>Eukaryota</taxon>
        <taxon>Metazoa</taxon>
        <taxon>Spiralia</taxon>
        <taxon>Gnathifera</taxon>
        <taxon>Rotifera</taxon>
        <taxon>Eurotatoria</taxon>
        <taxon>Bdelloidea</taxon>
        <taxon>Philodinida</taxon>
        <taxon>Philodinidae</taxon>
        <taxon>Didymodactylos</taxon>
    </lineage>
</organism>